<proteinExistence type="predicted"/>
<sequence length="91" mass="10242">MHEDFMENFQTNTPISKRDIEDVETMLRIKFPVDYVEFRLQTNGGEGTIGESGYLRLWKIGEIVQGNVEYSVHEFAPGLIIIGSDVGGAAY</sequence>
<dbReference type="Pfam" id="PF09346">
    <property type="entry name" value="SMI1_KNR4"/>
    <property type="match status" value="1"/>
</dbReference>
<keyword evidence="3" id="KW-1185">Reference proteome</keyword>
<accession>A0A972K043</accession>
<feature type="domain" description="Knr4/Smi1-like" evidence="1">
    <location>
        <begin position="14"/>
        <end position="89"/>
    </location>
</feature>
<organism evidence="2 3">
    <name type="scientific">Paenibacillus foliorum</name>
    <dbReference type="NCBI Taxonomy" id="2654974"/>
    <lineage>
        <taxon>Bacteria</taxon>
        <taxon>Bacillati</taxon>
        <taxon>Bacillota</taxon>
        <taxon>Bacilli</taxon>
        <taxon>Bacillales</taxon>
        <taxon>Paenibacillaceae</taxon>
        <taxon>Paenibacillus</taxon>
    </lineage>
</organism>
<gene>
    <name evidence="2" type="ORF">GC093_04515</name>
</gene>
<dbReference type="RefSeq" id="WP_171650695.1">
    <property type="nucleotide sequence ID" value="NZ_WHOD01000016.1"/>
</dbReference>
<evidence type="ECO:0000259" key="1">
    <source>
        <dbReference type="Pfam" id="PF09346"/>
    </source>
</evidence>
<protein>
    <recommendedName>
        <fullName evidence="1">Knr4/Smi1-like domain-containing protein</fullName>
    </recommendedName>
</protein>
<dbReference type="EMBL" id="WHOD01000016">
    <property type="protein sequence ID" value="NOU92498.1"/>
    <property type="molecule type" value="Genomic_DNA"/>
</dbReference>
<dbReference type="Proteomes" id="UP000641588">
    <property type="component" value="Unassembled WGS sequence"/>
</dbReference>
<reference evidence="2" key="1">
    <citation type="submission" date="2019-10" db="EMBL/GenBank/DDBJ databases">
        <title>Description of Paenibacillus glebae sp. nov.</title>
        <authorList>
            <person name="Carlier A."/>
            <person name="Qi S."/>
        </authorList>
    </citation>
    <scope>NUCLEOTIDE SEQUENCE</scope>
    <source>
        <strain evidence="2">LMG 31456</strain>
    </source>
</reference>
<evidence type="ECO:0000313" key="2">
    <source>
        <dbReference type="EMBL" id="NOU92498.1"/>
    </source>
</evidence>
<dbReference type="Gene3D" id="3.40.1580.10">
    <property type="entry name" value="SMI1/KNR4-like"/>
    <property type="match status" value="1"/>
</dbReference>
<dbReference type="InterPro" id="IPR037883">
    <property type="entry name" value="Knr4/Smi1-like_sf"/>
</dbReference>
<comment type="caution">
    <text evidence="2">The sequence shown here is derived from an EMBL/GenBank/DDBJ whole genome shotgun (WGS) entry which is preliminary data.</text>
</comment>
<name>A0A972K043_9BACL</name>
<evidence type="ECO:0000313" key="3">
    <source>
        <dbReference type="Proteomes" id="UP000641588"/>
    </source>
</evidence>
<dbReference type="InterPro" id="IPR018958">
    <property type="entry name" value="Knr4/Smi1-like_dom"/>
</dbReference>
<dbReference type="AlphaFoldDB" id="A0A972K043"/>
<dbReference type="SUPFAM" id="SSF160631">
    <property type="entry name" value="SMI1/KNR4-like"/>
    <property type="match status" value="1"/>
</dbReference>